<sequence>MKKVTITLDDFLYQFYKKVGETAGGIKPEQVIADTLFKLAGELSLNALSKRKKQSENEINNTV</sequence>
<gene>
    <name evidence="1" type="ORF">SDC9_121033</name>
</gene>
<dbReference type="AlphaFoldDB" id="A0A645CAX2"/>
<organism evidence="1">
    <name type="scientific">bioreactor metagenome</name>
    <dbReference type="NCBI Taxonomy" id="1076179"/>
    <lineage>
        <taxon>unclassified sequences</taxon>
        <taxon>metagenomes</taxon>
        <taxon>ecological metagenomes</taxon>
    </lineage>
</organism>
<name>A0A645CAX2_9ZZZZ</name>
<reference evidence="1" key="1">
    <citation type="submission" date="2019-08" db="EMBL/GenBank/DDBJ databases">
        <authorList>
            <person name="Kucharzyk K."/>
            <person name="Murdoch R.W."/>
            <person name="Higgins S."/>
            <person name="Loffler F."/>
        </authorList>
    </citation>
    <scope>NUCLEOTIDE SEQUENCE</scope>
</reference>
<evidence type="ECO:0000313" key="1">
    <source>
        <dbReference type="EMBL" id="MPM74048.1"/>
    </source>
</evidence>
<protein>
    <submittedName>
        <fullName evidence="1">Uncharacterized protein</fullName>
    </submittedName>
</protein>
<comment type="caution">
    <text evidence="1">The sequence shown here is derived from an EMBL/GenBank/DDBJ whole genome shotgun (WGS) entry which is preliminary data.</text>
</comment>
<dbReference type="EMBL" id="VSSQ01025719">
    <property type="protein sequence ID" value="MPM74048.1"/>
    <property type="molecule type" value="Genomic_DNA"/>
</dbReference>
<proteinExistence type="predicted"/>
<accession>A0A645CAX2</accession>